<evidence type="ECO:0008006" key="3">
    <source>
        <dbReference type="Google" id="ProtNLM"/>
    </source>
</evidence>
<evidence type="ECO:0000313" key="2">
    <source>
        <dbReference type="EMBL" id="GAH87493.1"/>
    </source>
</evidence>
<reference evidence="2" key="1">
    <citation type="journal article" date="2014" name="Front. Microbiol.">
        <title>High frequency of phylogenetically diverse reductive dehalogenase-homologous genes in deep subseafloor sedimentary metagenomes.</title>
        <authorList>
            <person name="Kawai M."/>
            <person name="Futagami T."/>
            <person name="Toyoda A."/>
            <person name="Takaki Y."/>
            <person name="Nishi S."/>
            <person name="Hori S."/>
            <person name="Arai W."/>
            <person name="Tsubouchi T."/>
            <person name="Morono Y."/>
            <person name="Uchiyama I."/>
            <person name="Ito T."/>
            <person name="Fujiyama A."/>
            <person name="Inagaki F."/>
            <person name="Takami H."/>
        </authorList>
    </citation>
    <scope>NUCLEOTIDE SEQUENCE</scope>
    <source>
        <strain evidence="2">Expedition CK06-06</strain>
    </source>
</reference>
<feature type="non-terminal residue" evidence="2">
    <location>
        <position position="1"/>
    </location>
</feature>
<evidence type="ECO:0000256" key="1">
    <source>
        <dbReference type="SAM" id="MobiDB-lite"/>
    </source>
</evidence>
<sequence length="243" mass="27110">GDGKNVIKVSAARYGSQGGFDLAYFINPLGWREIDLYWQDGYVGGVQGDADGRVTADELYGWDGATLQDPSDSDYWLWSSGVNIADPTSTSPTNAFSPNFNSPLLDELTISYERELMPDFAARLEFFYKKAHKQVWERGLFADGTVDSASNYSEAGTGPETGATYYGRTARPPYDYQQNYDKRYDRYMAGQIVLKKRLSNKWMLDASFTYADWKRFHKGEYLGSIGPNNGAFSDGGQVGPESS</sequence>
<protein>
    <recommendedName>
        <fullName evidence="3">TonB-dependent receptor-like beta-barrel domain-containing protein</fullName>
    </recommendedName>
</protein>
<feature type="region of interest" description="Disordered" evidence="1">
    <location>
        <begin position="151"/>
        <end position="170"/>
    </location>
</feature>
<dbReference type="AlphaFoldDB" id="X1L008"/>
<comment type="caution">
    <text evidence="2">The sequence shown here is derived from an EMBL/GenBank/DDBJ whole genome shotgun (WGS) entry which is preliminary data.</text>
</comment>
<proteinExistence type="predicted"/>
<name>X1L008_9ZZZZ</name>
<feature type="non-terminal residue" evidence="2">
    <location>
        <position position="243"/>
    </location>
</feature>
<gene>
    <name evidence="2" type="ORF">S03H2_60117</name>
</gene>
<organism evidence="2">
    <name type="scientific">marine sediment metagenome</name>
    <dbReference type="NCBI Taxonomy" id="412755"/>
    <lineage>
        <taxon>unclassified sequences</taxon>
        <taxon>metagenomes</taxon>
        <taxon>ecological metagenomes</taxon>
    </lineage>
</organism>
<dbReference type="EMBL" id="BARU01038712">
    <property type="protein sequence ID" value="GAH87493.1"/>
    <property type="molecule type" value="Genomic_DNA"/>
</dbReference>
<accession>X1L008</accession>